<dbReference type="InterPro" id="IPR036366">
    <property type="entry name" value="PGBDSf"/>
</dbReference>
<feature type="active site" description="Nucleophile" evidence="7">
    <location>
        <position position="320"/>
    </location>
</feature>
<comment type="caution">
    <text evidence="11">The sequence shown here is derived from an EMBL/GenBank/DDBJ whole genome shotgun (WGS) entry which is preliminary data.</text>
</comment>
<dbReference type="EMBL" id="BSNI01000002">
    <property type="protein sequence ID" value="GLQ18218.1"/>
    <property type="molecule type" value="Genomic_DNA"/>
</dbReference>
<dbReference type="InterPro" id="IPR038063">
    <property type="entry name" value="Transpep_catalytic_dom"/>
</dbReference>
<reference evidence="11" key="1">
    <citation type="journal article" date="2014" name="Int. J. Syst. Evol. Microbiol.">
        <title>Complete genome of a new Firmicutes species belonging to the dominant human colonic microbiota ('Ruminococcus bicirculans') reveals two chromosomes and a selective capacity to utilize plant glucans.</title>
        <authorList>
            <consortium name="NISC Comparative Sequencing Program"/>
            <person name="Wegmann U."/>
            <person name="Louis P."/>
            <person name="Goesmann A."/>
            <person name="Henrissat B."/>
            <person name="Duncan S.H."/>
            <person name="Flint H.J."/>
        </authorList>
    </citation>
    <scope>NUCLEOTIDE SEQUENCE</scope>
    <source>
        <strain evidence="11">NBRC 107169</strain>
    </source>
</reference>
<keyword evidence="6 7" id="KW-0961">Cell wall biogenesis/degradation</keyword>
<evidence type="ECO:0000256" key="9">
    <source>
        <dbReference type="SAM" id="SignalP"/>
    </source>
</evidence>
<evidence type="ECO:0000256" key="6">
    <source>
        <dbReference type="ARBA" id="ARBA00023316"/>
    </source>
</evidence>
<evidence type="ECO:0000256" key="2">
    <source>
        <dbReference type="ARBA" id="ARBA00005992"/>
    </source>
</evidence>
<feature type="coiled-coil region" evidence="8">
    <location>
        <begin position="144"/>
        <end position="171"/>
    </location>
</feature>
<feature type="domain" description="L,D-TPase catalytic" evidence="10">
    <location>
        <begin position="171"/>
        <end position="346"/>
    </location>
</feature>
<evidence type="ECO:0000256" key="8">
    <source>
        <dbReference type="SAM" id="Coils"/>
    </source>
</evidence>
<evidence type="ECO:0000256" key="1">
    <source>
        <dbReference type="ARBA" id="ARBA00004752"/>
    </source>
</evidence>
<dbReference type="InterPro" id="IPR036365">
    <property type="entry name" value="PGBD-like_sf"/>
</dbReference>
<evidence type="ECO:0000313" key="12">
    <source>
        <dbReference type="Proteomes" id="UP001161405"/>
    </source>
</evidence>
<dbReference type="RefSeq" id="WP_284364983.1">
    <property type="nucleotide sequence ID" value="NZ_BSNI01000002.1"/>
</dbReference>
<dbReference type="PANTHER" id="PTHR41533:SF1">
    <property type="entry name" value="L,D-TRANSPEPTIDASE YCBB-RELATED"/>
    <property type="match status" value="1"/>
</dbReference>
<sequence>MKISGAHIFTLVTSALVALCIGASSAVAQDDAVSPSEAIDTIEPILSYDTAYNLTLAIQKYEAIVAAGGWDKLSRGTYGIKNGDEQGHVRSLRRRLAATGDLDPNIRISDKFDDEVEAAVKLFQARHGLRTTGIIDQETLITLNVTAEEKLAQLRLNQARVEEAVSALSDRYIVVNIPAASIEAVENGTVQRRHTAIVGRIDRQTPILTSKVHEINFNPYWHVPKSIIRRDIIKFMNDDPNYLANFRIKIYGNDGEELDPASIDWNTDEAVQYLFRQEPGAENSMGHVKINFHNPHAVYLHDTPQKSLFGQNRRFHSSGCVRVEEVDELVTWLLSGNGDWDKLSVDATFASGERLDVRLKQPVPIITTYITAWANRQGVVSFREDIYQFDKQGRVALLAD</sequence>
<keyword evidence="9" id="KW-0732">Signal</keyword>
<dbReference type="InterPro" id="IPR005490">
    <property type="entry name" value="LD_TPept_cat_dom"/>
</dbReference>
<dbReference type="SUPFAM" id="SSF47090">
    <property type="entry name" value="PGBD-like"/>
    <property type="match status" value="1"/>
</dbReference>
<dbReference type="SUPFAM" id="SSF141523">
    <property type="entry name" value="L,D-transpeptidase catalytic domain-like"/>
    <property type="match status" value="1"/>
</dbReference>
<dbReference type="Gene3D" id="1.10.101.10">
    <property type="entry name" value="PGBD-like superfamily/PGBD"/>
    <property type="match status" value="1"/>
</dbReference>
<evidence type="ECO:0000313" key="11">
    <source>
        <dbReference type="EMBL" id="GLQ18218.1"/>
    </source>
</evidence>
<keyword evidence="3" id="KW-0808">Transferase</keyword>
<dbReference type="PROSITE" id="PS52029">
    <property type="entry name" value="LD_TPASE"/>
    <property type="match status" value="1"/>
</dbReference>
<keyword evidence="4 7" id="KW-0133">Cell shape</keyword>
<feature type="signal peptide" evidence="9">
    <location>
        <begin position="1"/>
        <end position="28"/>
    </location>
</feature>
<evidence type="ECO:0000256" key="7">
    <source>
        <dbReference type="PROSITE-ProRule" id="PRU01373"/>
    </source>
</evidence>
<feature type="active site" description="Proton donor/acceptor" evidence="7">
    <location>
        <position position="301"/>
    </location>
</feature>
<reference evidence="11" key="2">
    <citation type="submission" date="2023-01" db="EMBL/GenBank/DDBJ databases">
        <title>Draft genome sequence of Maritalea porphyrae strain NBRC 107169.</title>
        <authorList>
            <person name="Sun Q."/>
            <person name="Mori K."/>
        </authorList>
    </citation>
    <scope>NUCLEOTIDE SEQUENCE</scope>
    <source>
        <strain evidence="11">NBRC 107169</strain>
    </source>
</reference>
<comment type="similarity">
    <text evidence="2">Belongs to the YkuD family.</text>
</comment>
<proteinExistence type="inferred from homology"/>
<dbReference type="InterPro" id="IPR052905">
    <property type="entry name" value="LD-transpeptidase_YkuD-like"/>
</dbReference>
<keyword evidence="12" id="KW-1185">Reference proteome</keyword>
<dbReference type="Proteomes" id="UP001161405">
    <property type="component" value="Unassembled WGS sequence"/>
</dbReference>
<comment type="pathway">
    <text evidence="1 7">Cell wall biogenesis; peptidoglycan biosynthesis.</text>
</comment>
<dbReference type="Pfam" id="PF03734">
    <property type="entry name" value="YkuD"/>
    <property type="match status" value="1"/>
</dbReference>
<evidence type="ECO:0000256" key="3">
    <source>
        <dbReference type="ARBA" id="ARBA00022679"/>
    </source>
</evidence>
<evidence type="ECO:0000256" key="4">
    <source>
        <dbReference type="ARBA" id="ARBA00022960"/>
    </source>
</evidence>
<gene>
    <name evidence="11" type="ORF">GCM10007879_24670</name>
</gene>
<dbReference type="Gene3D" id="2.40.440.10">
    <property type="entry name" value="L,D-transpeptidase catalytic domain-like"/>
    <property type="match status" value="1"/>
</dbReference>
<feature type="chain" id="PRO_5046970922" evidence="9">
    <location>
        <begin position="29"/>
        <end position="400"/>
    </location>
</feature>
<protein>
    <submittedName>
        <fullName evidence="11">Amidase</fullName>
    </submittedName>
</protein>
<organism evidence="11 12">
    <name type="scientific">Maritalea porphyrae</name>
    <dbReference type="NCBI Taxonomy" id="880732"/>
    <lineage>
        <taxon>Bacteria</taxon>
        <taxon>Pseudomonadati</taxon>
        <taxon>Pseudomonadota</taxon>
        <taxon>Alphaproteobacteria</taxon>
        <taxon>Hyphomicrobiales</taxon>
        <taxon>Devosiaceae</taxon>
        <taxon>Maritalea</taxon>
    </lineage>
</organism>
<keyword evidence="8" id="KW-0175">Coiled coil</keyword>
<evidence type="ECO:0000256" key="5">
    <source>
        <dbReference type="ARBA" id="ARBA00022984"/>
    </source>
</evidence>
<name>A0ABQ5UUJ2_9HYPH</name>
<accession>A0ABQ5UUJ2</accession>
<keyword evidence="5 7" id="KW-0573">Peptidoglycan synthesis</keyword>
<dbReference type="Pfam" id="PF01471">
    <property type="entry name" value="PG_binding_1"/>
    <property type="match status" value="1"/>
</dbReference>
<dbReference type="PANTHER" id="PTHR41533">
    <property type="entry name" value="L,D-TRANSPEPTIDASE HI_1667-RELATED"/>
    <property type="match status" value="1"/>
</dbReference>
<evidence type="ECO:0000259" key="10">
    <source>
        <dbReference type="PROSITE" id="PS52029"/>
    </source>
</evidence>
<dbReference type="InterPro" id="IPR002477">
    <property type="entry name" value="Peptidoglycan-bd-like"/>
</dbReference>
<dbReference type="CDD" id="cd16913">
    <property type="entry name" value="YkuD_like"/>
    <property type="match status" value="1"/>
</dbReference>